<keyword evidence="6 10" id="KW-0547">Nucleotide-binding</keyword>
<keyword evidence="3 10" id="KW-0662">Pyridine nucleotide biosynthesis</keyword>
<evidence type="ECO:0000256" key="6">
    <source>
        <dbReference type="ARBA" id="ARBA00022741"/>
    </source>
</evidence>
<evidence type="ECO:0000256" key="1">
    <source>
        <dbReference type="ARBA" id="ARBA00002324"/>
    </source>
</evidence>
<evidence type="ECO:0000313" key="12">
    <source>
        <dbReference type="EMBL" id="NBH62340.1"/>
    </source>
</evidence>
<sequence length="203" mass="23280">MSDIGILGGSFDPFHNGHLSIAKAAMRECGLSQIILLPAKVQPFKLGRHMAAEEDRVNMVSLIAHQNQNFVVSTVEAFSEEISYTYKTLQTLKCQYPKDRLHFILGTDSFLSLETWYKGADLLREFPFVVGVRPGYKESETIEMVEKVRRCYDAKIKVLHNKILEVSSTDIKENIKAGKSIRSLVPFPIERYIHEHRLYQDVY</sequence>
<evidence type="ECO:0000256" key="5">
    <source>
        <dbReference type="ARBA" id="ARBA00022695"/>
    </source>
</evidence>
<keyword evidence="4 10" id="KW-0808">Transferase</keyword>
<dbReference type="Gene3D" id="3.40.50.620">
    <property type="entry name" value="HUPs"/>
    <property type="match status" value="1"/>
</dbReference>
<dbReference type="NCBIfam" id="TIGR00482">
    <property type="entry name" value="nicotinate (nicotinamide) nucleotide adenylyltransferase"/>
    <property type="match status" value="1"/>
</dbReference>
<protein>
    <recommendedName>
        <fullName evidence="10">Probable nicotinate-nucleotide adenylyltransferase</fullName>
        <ecNumber evidence="10">2.7.7.18</ecNumber>
    </recommendedName>
    <alternativeName>
        <fullName evidence="10">Deamido-NAD(+) diphosphorylase</fullName>
    </alternativeName>
    <alternativeName>
        <fullName evidence="10">Deamido-NAD(+) pyrophosphorylase</fullName>
    </alternativeName>
    <alternativeName>
        <fullName evidence="10">Nicotinate mononucleotide adenylyltransferase</fullName>
        <shortName evidence="10">NaMN adenylyltransferase</shortName>
    </alternativeName>
</protein>
<dbReference type="EMBL" id="QXWK01000023">
    <property type="protein sequence ID" value="NBH62340.1"/>
    <property type="molecule type" value="Genomic_DNA"/>
</dbReference>
<evidence type="ECO:0000256" key="8">
    <source>
        <dbReference type="ARBA" id="ARBA00023027"/>
    </source>
</evidence>
<keyword evidence="7 10" id="KW-0067">ATP-binding</keyword>
<dbReference type="AlphaFoldDB" id="A0A845QJP3"/>
<dbReference type="CDD" id="cd02165">
    <property type="entry name" value="NMNAT"/>
    <property type="match status" value="1"/>
</dbReference>
<dbReference type="GO" id="GO:0009435">
    <property type="term" value="P:NAD+ biosynthetic process"/>
    <property type="evidence" value="ECO:0007669"/>
    <property type="project" value="UniProtKB-UniRule"/>
</dbReference>
<dbReference type="HAMAP" id="MF_00244">
    <property type="entry name" value="NaMN_adenylyltr"/>
    <property type="match status" value="1"/>
</dbReference>
<keyword evidence="8 10" id="KW-0520">NAD</keyword>
<evidence type="ECO:0000256" key="9">
    <source>
        <dbReference type="ARBA" id="ARBA00048721"/>
    </source>
</evidence>
<dbReference type="RefSeq" id="WP_160202628.1">
    <property type="nucleotide sequence ID" value="NZ_QXWK01000023.1"/>
</dbReference>
<proteinExistence type="inferred from homology"/>
<evidence type="ECO:0000259" key="11">
    <source>
        <dbReference type="Pfam" id="PF01467"/>
    </source>
</evidence>
<evidence type="ECO:0000256" key="3">
    <source>
        <dbReference type="ARBA" id="ARBA00022642"/>
    </source>
</evidence>
<feature type="domain" description="Cytidyltransferase-like" evidence="11">
    <location>
        <begin position="6"/>
        <end position="173"/>
    </location>
</feature>
<reference evidence="12 13" key="1">
    <citation type="submission" date="2018-08" db="EMBL/GenBank/DDBJ databases">
        <title>Murine metabolic-syndrome-specific gut microbial biobank.</title>
        <authorList>
            <person name="Liu C."/>
        </authorList>
    </citation>
    <scope>NUCLEOTIDE SEQUENCE [LARGE SCALE GENOMIC DNA]</scope>
    <source>
        <strain evidence="12 13">28</strain>
    </source>
</reference>
<dbReference type="NCBIfam" id="NF000840">
    <property type="entry name" value="PRK00071.1-3"/>
    <property type="match status" value="1"/>
</dbReference>
<gene>
    <name evidence="10 12" type="primary">nadD</name>
    <name evidence="12" type="ORF">D0435_11820</name>
</gene>
<dbReference type="UniPathway" id="UPA00253">
    <property type="reaction ID" value="UER00332"/>
</dbReference>
<dbReference type="Proteomes" id="UP000446866">
    <property type="component" value="Unassembled WGS sequence"/>
</dbReference>
<dbReference type="EC" id="2.7.7.18" evidence="10"/>
<dbReference type="SUPFAM" id="SSF52374">
    <property type="entry name" value="Nucleotidylyl transferase"/>
    <property type="match status" value="1"/>
</dbReference>
<comment type="catalytic activity">
    <reaction evidence="9 10">
        <text>nicotinate beta-D-ribonucleotide + ATP + H(+) = deamido-NAD(+) + diphosphate</text>
        <dbReference type="Rhea" id="RHEA:22860"/>
        <dbReference type="ChEBI" id="CHEBI:15378"/>
        <dbReference type="ChEBI" id="CHEBI:30616"/>
        <dbReference type="ChEBI" id="CHEBI:33019"/>
        <dbReference type="ChEBI" id="CHEBI:57502"/>
        <dbReference type="ChEBI" id="CHEBI:58437"/>
        <dbReference type="EC" id="2.7.7.18"/>
    </reaction>
</comment>
<evidence type="ECO:0000256" key="4">
    <source>
        <dbReference type="ARBA" id="ARBA00022679"/>
    </source>
</evidence>
<dbReference type="PANTHER" id="PTHR39321">
    <property type="entry name" value="NICOTINATE-NUCLEOTIDE ADENYLYLTRANSFERASE-RELATED"/>
    <property type="match status" value="1"/>
</dbReference>
<dbReference type="NCBIfam" id="TIGR00125">
    <property type="entry name" value="cyt_tran_rel"/>
    <property type="match status" value="1"/>
</dbReference>
<dbReference type="InterPro" id="IPR004821">
    <property type="entry name" value="Cyt_trans-like"/>
</dbReference>
<evidence type="ECO:0000256" key="7">
    <source>
        <dbReference type="ARBA" id="ARBA00022840"/>
    </source>
</evidence>
<evidence type="ECO:0000313" key="13">
    <source>
        <dbReference type="Proteomes" id="UP000446866"/>
    </source>
</evidence>
<name>A0A845QJP3_9FIRM</name>
<comment type="similarity">
    <text evidence="10">Belongs to the NadD family.</text>
</comment>
<organism evidence="12 13">
    <name type="scientific">Anaerotruncus colihominis</name>
    <dbReference type="NCBI Taxonomy" id="169435"/>
    <lineage>
        <taxon>Bacteria</taxon>
        <taxon>Bacillati</taxon>
        <taxon>Bacillota</taxon>
        <taxon>Clostridia</taxon>
        <taxon>Eubacteriales</taxon>
        <taxon>Oscillospiraceae</taxon>
        <taxon>Anaerotruncus</taxon>
    </lineage>
</organism>
<comment type="function">
    <text evidence="1 10">Catalyzes the reversible adenylation of nicotinate mononucleotide (NaMN) to nicotinic acid adenine dinucleotide (NaAD).</text>
</comment>
<dbReference type="InterPro" id="IPR014729">
    <property type="entry name" value="Rossmann-like_a/b/a_fold"/>
</dbReference>
<dbReference type="PANTHER" id="PTHR39321:SF3">
    <property type="entry name" value="PHOSPHOPANTETHEINE ADENYLYLTRANSFERASE"/>
    <property type="match status" value="1"/>
</dbReference>
<evidence type="ECO:0000256" key="2">
    <source>
        <dbReference type="ARBA" id="ARBA00005019"/>
    </source>
</evidence>
<keyword evidence="13" id="KW-1185">Reference proteome</keyword>
<accession>A0A845QJP3</accession>
<comment type="pathway">
    <text evidence="2 10">Cofactor biosynthesis; NAD(+) biosynthesis; deamido-NAD(+) from nicotinate D-ribonucleotide: step 1/1.</text>
</comment>
<keyword evidence="5 10" id="KW-0548">Nucleotidyltransferase</keyword>
<dbReference type="Pfam" id="PF01467">
    <property type="entry name" value="CTP_transf_like"/>
    <property type="match status" value="1"/>
</dbReference>
<dbReference type="InterPro" id="IPR005248">
    <property type="entry name" value="NadD/NMNAT"/>
</dbReference>
<comment type="caution">
    <text evidence="12">The sequence shown here is derived from an EMBL/GenBank/DDBJ whole genome shotgun (WGS) entry which is preliminary data.</text>
</comment>
<dbReference type="GO" id="GO:0004515">
    <property type="term" value="F:nicotinate-nucleotide adenylyltransferase activity"/>
    <property type="evidence" value="ECO:0007669"/>
    <property type="project" value="UniProtKB-UniRule"/>
</dbReference>
<dbReference type="GO" id="GO:0005524">
    <property type="term" value="F:ATP binding"/>
    <property type="evidence" value="ECO:0007669"/>
    <property type="project" value="UniProtKB-KW"/>
</dbReference>
<evidence type="ECO:0000256" key="10">
    <source>
        <dbReference type="HAMAP-Rule" id="MF_00244"/>
    </source>
</evidence>